<name>A0ABQ3W5F6_9LACO</name>
<dbReference type="Pfam" id="PF07690">
    <property type="entry name" value="MFS_1"/>
    <property type="match status" value="1"/>
</dbReference>
<evidence type="ECO:0000256" key="3">
    <source>
        <dbReference type="ARBA" id="ARBA00022475"/>
    </source>
</evidence>
<evidence type="ECO:0000256" key="5">
    <source>
        <dbReference type="ARBA" id="ARBA00022989"/>
    </source>
</evidence>
<keyword evidence="6 7" id="KW-0472">Membrane</keyword>
<reference evidence="11" key="1">
    <citation type="submission" date="2021-01" db="EMBL/GenBank/DDBJ databases">
        <title>Draft genome sequence of Nasalis larvatus strain YZ03.</title>
        <authorList>
            <person name="Suzuki-Hashido N."/>
            <person name="Tsuchida S."/>
            <person name="Hayakawa T."/>
        </authorList>
    </citation>
    <scope>NUCLEOTIDE SEQUENCE [LARGE SCALE GENOMIC DNA]</scope>
    <source>
        <strain evidence="11">YZ03</strain>
    </source>
</reference>
<feature type="transmembrane region" description="Helical" evidence="7">
    <location>
        <begin position="45"/>
        <end position="65"/>
    </location>
</feature>
<dbReference type="SUPFAM" id="SSF103473">
    <property type="entry name" value="MFS general substrate transporter"/>
    <property type="match status" value="1"/>
</dbReference>
<proteinExistence type="predicted"/>
<feature type="transmembrane region" description="Helical" evidence="7">
    <location>
        <begin position="77"/>
        <end position="96"/>
    </location>
</feature>
<keyword evidence="5 7" id="KW-1133">Transmembrane helix</keyword>
<dbReference type="InterPro" id="IPR020846">
    <property type="entry name" value="MFS_dom"/>
</dbReference>
<gene>
    <name evidence="10" type="ORF">lacNasYZ03_13780</name>
</gene>
<dbReference type="PANTHER" id="PTHR42718">
    <property type="entry name" value="MAJOR FACILITATOR SUPERFAMILY MULTIDRUG TRANSPORTER MFSC"/>
    <property type="match status" value="1"/>
</dbReference>
<keyword evidence="3" id="KW-1003">Cell membrane</keyword>
<dbReference type="RefSeq" id="WP_201332095.1">
    <property type="nucleotide sequence ID" value="NZ_BOCG01000269.1"/>
</dbReference>
<dbReference type="InterPro" id="IPR011701">
    <property type="entry name" value="MFS"/>
</dbReference>
<accession>A0ABQ3W5F6</accession>
<dbReference type="PANTHER" id="PTHR42718:SF24">
    <property type="entry name" value="MAJOR FACILITATOR SUPERFAMILY (MFS) PROFILE DOMAIN-CONTAINING PROTEIN"/>
    <property type="match status" value="1"/>
</dbReference>
<dbReference type="NCBIfam" id="TIGR00711">
    <property type="entry name" value="efflux_EmrB"/>
    <property type="match status" value="1"/>
</dbReference>
<dbReference type="EMBL" id="BOCI01000395">
    <property type="protein sequence ID" value="GHW01691.1"/>
    <property type="molecule type" value="Genomic_DNA"/>
</dbReference>
<protein>
    <submittedName>
        <fullName evidence="10">MFS transporter</fullName>
    </submittedName>
</protein>
<feature type="signal peptide" evidence="8">
    <location>
        <begin position="1"/>
        <end position="21"/>
    </location>
</feature>
<evidence type="ECO:0000313" key="11">
    <source>
        <dbReference type="Proteomes" id="UP000616547"/>
    </source>
</evidence>
<evidence type="ECO:0000256" key="6">
    <source>
        <dbReference type="ARBA" id="ARBA00023136"/>
    </source>
</evidence>
<keyword evidence="4 7" id="KW-0812">Transmembrane</keyword>
<feature type="transmembrane region" description="Helical" evidence="7">
    <location>
        <begin position="102"/>
        <end position="124"/>
    </location>
</feature>
<evidence type="ECO:0000256" key="1">
    <source>
        <dbReference type="ARBA" id="ARBA00004651"/>
    </source>
</evidence>
<sequence>MTKKRLMILSLLLGGFMTAFSETLLNTALPAIMTDLHVSQMTAQWLSTGYMLAAAIMMPLSAYFLKTVKLKKLFCSLMLVFLLGDVLAAVAPNFYLLLFGRIIQALCVGISMPLVQSTIAGLFPPQTRGRALGICSIVINLGPAVGPTLSGVLVDRFGWRSLFVVLIPVALLAFLAGLLFVDNITDTRTDQIDWLSVLYSSLGLGSLLYGLSTFGNTASFSWQLLVTVLFGFSLVWLFVRRQGKLVKPLLELKVFRSASFAKAALAVSLNSLALMGPELLMPLYNQKVHGLSAETSGLILLPGALLMALIAPVSGWIYDNYGLKKLAFYGLGLGTLATLPMIFFTPATPIWLLVLVYASRVCAINALWTPIEASALNSLPKKYVVDGSPVLITLMQIANSLGTALLLAIASVVKKNLPSGGEAAGYHWAFVAVLAITALDWLLTMRLNNKSELADSLK</sequence>
<feature type="transmembrane region" description="Helical" evidence="7">
    <location>
        <begin position="297"/>
        <end position="319"/>
    </location>
</feature>
<feature type="transmembrane region" description="Helical" evidence="7">
    <location>
        <begin position="131"/>
        <end position="153"/>
    </location>
</feature>
<organism evidence="10 11">
    <name type="scientific">Lactobacillus nasalidis</name>
    <dbReference type="NCBI Taxonomy" id="2797258"/>
    <lineage>
        <taxon>Bacteria</taxon>
        <taxon>Bacillati</taxon>
        <taxon>Bacillota</taxon>
        <taxon>Bacilli</taxon>
        <taxon>Lactobacillales</taxon>
        <taxon>Lactobacillaceae</taxon>
        <taxon>Lactobacillus</taxon>
    </lineage>
</organism>
<comment type="caution">
    <text evidence="10">The sequence shown here is derived from an EMBL/GenBank/DDBJ whole genome shotgun (WGS) entry which is preliminary data.</text>
</comment>
<keyword evidence="8" id="KW-0732">Signal</keyword>
<comment type="subcellular location">
    <subcellularLocation>
        <location evidence="1">Cell membrane</location>
        <topology evidence="1">Multi-pass membrane protein</topology>
    </subcellularLocation>
</comment>
<evidence type="ECO:0000256" key="8">
    <source>
        <dbReference type="SAM" id="SignalP"/>
    </source>
</evidence>
<dbReference type="PROSITE" id="PS50850">
    <property type="entry name" value="MFS"/>
    <property type="match status" value="1"/>
</dbReference>
<feature type="transmembrane region" description="Helical" evidence="7">
    <location>
        <begin position="193"/>
        <end position="214"/>
    </location>
</feature>
<dbReference type="CDD" id="cd17503">
    <property type="entry name" value="MFS_LmrB_MDR_like"/>
    <property type="match status" value="1"/>
</dbReference>
<dbReference type="PRINTS" id="PR01036">
    <property type="entry name" value="TCRTETB"/>
</dbReference>
<dbReference type="Gene3D" id="1.20.1720.10">
    <property type="entry name" value="Multidrug resistance protein D"/>
    <property type="match status" value="1"/>
</dbReference>
<evidence type="ECO:0000259" key="9">
    <source>
        <dbReference type="PROSITE" id="PS50850"/>
    </source>
</evidence>
<keyword evidence="11" id="KW-1185">Reference proteome</keyword>
<feature type="transmembrane region" description="Helical" evidence="7">
    <location>
        <begin position="159"/>
        <end position="181"/>
    </location>
</feature>
<feature type="transmembrane region" description="Helical" evidence="7">
    <location>
        <begin position="390"/>
        <end position="413"/>
    </location>
</feature>
<feature type="transmembrane region" description="Helical" evidence="7">
    <location>
        <begin position="425"/>
        <end position="443"/>
    </location>
</feature>
<dbReference type="InterPro" id="IPR036259">
    <property type="entry name" value="MFS_trans_sf"/>
</dbReference>
<keyword evidence="2" id="KW-0813">Transport</keyword>
<dbReference type="InterPro" id="IPR004638">
    <property type="entry name" value="EmrB-like"/>
</dbReference>
<feature type="domain" description="Major facilitator superfamily (MFS) profile" evidence="9">
    <location>
        <begin position="7"/>
        <end position="452"/>
    </location>
</feature>
<feature type="transmembrane region" description="Helical" evidence="7">
    <location>
        <begin position="220"/>
        <end position="239"/>
    </location>
</feature>
<feature type="chain" id="PRO_5045512778" evidence="8">
    <location>
        <begin position="22"/>
        <end position="458"/>
    </location>
</feature>
<dbReference type="Proteomes" id="UP000616547">
    <property type="component" value="Unassembled WGS sequence"/>
</dbReference>
<feature type="transmembrane region" description="Helical" evidence="7">
    <location>
        <begin position="326"/>
        <end position="344"/>
    </location>
</feature>
<evidence type="ECO:0000256" key="7">
    <source>
        <dbReference type="SAM" id="Phobius"/>
    </source>
</evidence>
<dbReference type="Gene3D" id="1.20.1250.20">
    <property type="entry name" value="MFS general substrate transporter like domains"/>
    <property type="match status" value="1"/>
</dbReference>
<evidence type="ECO:0000256" key="2">
    <source>
        <dbReference type="ARBA" id="ARBA00022448"/>
    </source>
</evidence>
<evidence type="ECO:0000313" key="10">
    <source>
        <dbReference type="EMBL" id="GHW01691.1"/>
    </source>
</evidence>
<evidence type="ECO:0000256" key="4">
    <source>
        <dbReference type="ARBA" id="ARBA00022692"/>
    </source>
</evidence>